<feature type="region of interest" description="Disordered" evidence="1">
    <location>
        <begin position="1"/>
        <end position="26"/>
    </location>
</feature>
<dbReference type="AlphaFoldDB" id="X6MKX9"/>
<proteinExistence type="predicted"/>
<name>X6MKX9_RETFI</name>
<organism evidence="3 4">
    <name type="scientific">Reticulomyxa filosa</name>
    <dbReference type="NCBI Taxonomy" id="46433"/>
    <lineage>
        <taxon>Eukaryota</taxon>
        <taxon>Sar</taxon>
        <taxon>Rhizaria</taxon>
        <taxon>Retaria</taxon>
        <taxon>Foraminifera</taxon>
        <taxon>Monothalamids</taxon>
        <taxon>Reticulomyxidae</taxon>
        <taxon>Reticulomyxa</taxon>
    </lineage>
</organism>
<dbReference type="Proteomes" id="UP000023152">
    <property type="component" value="Unassembled WGS sequence"/>
</dbReference>
<comment type="caution">
    <text evidence="3">The sequence shown here is derived from an EMBL/GenBank/DDBJ whole genome shotgun (WGS) entry which is preliminary data.</text>
</comment>
<keyword evidence="2" id="KW-1133">Transmembrane helix</keyword>
<evidence type="ECO:0000256" key="1">
    <source>
        <dbReference type="SAM" id="MobiDB-lite"/>
    </source>
</evidence>
<keyword evidence="4" id="KW-1185">Reference proteome</keyword>
<evidence type="ECO:0000313" key="4">
    <source>
        <dbReference type="Proteomes" id="UP000023152"/>
    </source>
</evidence>
<sequence>MEKEDEEKSQTLTTSLLKEQEKSDINKTRQIKKPIYKKKIQKQSRIEIRSFKEIEEYFEKYTIHLTWGEVLNVSISTVSALFNVVFIIGNFVWLVLEKEKGDNQWNLEWSKRIVVNGEFIGAIILLLSALTYWRRQKKMACLECLCTLQSCSAFDVFYMFSLPKLWPFLLRTGTDERSQCLPD</sequence>
<gene>
    <name evidence="3" type="ORF">RFI_23638</name>
</gene>
<dbReference type="EMBL" id="ASPP01020418">
    <property type="protein sequence ID" value="ETO13730.1"/>
    <property type="molecule type" value="Genomic_DNA"/>
</dbReference>
<reference evidence="3 4" key="1">
    <citation type="journal article" date="2013" name="Curr. Biol.">
        <title>The Genome of the Foraminiferan Reticulomyxa filosa.</title>
        <authorList>
            <person name="Glockner G."/>
            <person name="Hulsmann N."/>
            <person name="Schleicher M."/>
            <person name="Noegel A.A."/>
            <person name="Eichinger L."/>
            <person name="Gallinger C."/>
            <person name="Pawlowski J."/>
            <person name="Sierra R."/>
            <person name="Euteneuer U."/>
            <person name="Pillet L."/>
            <person name="Moustafa A."/>
            <person name="Platzer M."/>
            <person name="Groth M."/>
            <person name="Szafranski K."/>
            <person name="Schliwa M."/>
        </authorList>
    </citation>
    <scope>NUCLEOTIDE SEQUENCE [LARGE SCALE GENOMIC DNA]</scope>
</reference>
<protein>
    <submittedName>
        <fullName evidence="3">Uncharacterized protein</fullName>
    </submittedName>
</protein>
<keyword evidence="2" id="KW-0472">Membrane</keyword>
<feature type="transmembrane region" description="Helical" evidence="2">
    <location>
        <begin position="70"/>
        <end position="93"/>
    </location>
</feature>
<feature type="transmembrane region" description="Helical" evidence="2">
    <location>
        <begin position="113"/>
        <end position="133"/>
    </location>
</feature>
<evidence type="ECO:0000256" key="2">
    <source>
        <dbReference type="SAM" id="Phobius"/>
    </source>
</evidence>
<accession>X6MKX9</accession>
<keyword evidence="2" id="KW-0812">Transmembrane</keyword>
<feature type="non-terminal residue" evidence="3">
    <location>
        <position position="183"/>
    </location>
</feature>
<evidence type="ECO:0000313" key="3">
    <source>
        <dbReference type="EMBL" id="ETO13730.1"/>
    </source>
</evidence>